<keyword evidence="6" id="KW-0812">Transmembrane</keyword>
<dbReference type="CDD" id="cd00037">
    <property type="entry name" value="CLECT"/>
    <property type="match status" value="1"/>
</dbReference>
<dbReference type="InterPro" id="IPR016186">
    <property type="entry name" value="C-type_lectin-like/link_sf"/>
</dbReference>
<evidence type="ECO:0000256" key="2">
    <source>
        <dbReference type="ARBA" id="ARBA00022525"/>
    </source>
</evidence>
<reference evidence="8 9" key="1">
    <citation type="journal article" date="2024" name="Proc. Natl. Acad. Sci. U.S.A.">
        <title>The genetic regulatory architecture and epigenomic basis for age-related changes in rattlesnake venom.</title>
        <authorList>
            <person name="Hogan M.P."/>
            <person name="Holding M.L."/>
            <person name="Nystrom G.S."/>
            <person name="Colston T.J."/>
            <person name="Bartlett D.A."/>
            <person name="Mason A.J."/>
            <person name="Ellsworth S.A."/>
            <person name="Rautsaw R.M."/>
            <person name="Lawrence K.C."/>
            <person name="Strickland J.L."/>
            <person name="He B."/>
            <person name="Fraser P."/>
            <person name="Margres M.J."/>
            <person name="Gilbert D.M."/>
            <person name="Gibbs H.L."/>
            <person name="Parkinson C.L."/>
            <person name="Rokyta D.R."/>
        </authorList>
    </citation>
    <scope>NUCLEOTIDE SEQUENCE [LARGE SCALE GENOMIC DNA]</scope>
    <source>
        <strain evidence="8">DRR0105</strain>
    </source>
</reference>
<keyword evidence="9" id="KW-1185">Reference proteome</keyword>
<feature type="transmembrane region" description="Helical" evidence="6">
    <location>
        <begin position="52"/>
        <end position="77"/>
    </location>
</feature>
<evidence type="ECO:0000256" key="4">
    <source>
        <dbReference type="ARBA" id="ARBA00023157"/>
    </source>
</evidence>
<dbReference type="Pfam" id="PF00059">
    <property type="entry name" value="Lectin_C"/>
    <property type="match status" value="2"/>
</dbReference>
<evidence type="ECO:0000256" key="6">
    <source>
        <dbReference type="SAM" id="Phobius"/>
    </source>
</evidence>
<dbReference type="InterPro" id="IPR051379">
    <property type="entry name" value="C-type_Lectin_Receptor_IMM"/>
</dbReference>
<dbReference type="EMBL" id="JAOTOJ010000007">
    <property type="protein sequence ID" value="KAK9398535.1"/>
    <property type="molecule type" value="Genomic_DNA"/>
</dbReference>
<dbReference type="SUPFAM" id="SSF56436">
    <property type="entry name" value="C-type lectin-like"/>
    <property type="match status" value="2"/>
</dbReference>
<keyword evidence="2" id="KW-0964">Secreted</keyword>
<dbReference type="Gene3D" id="3.10.100.10">
    <property type="entry name" value="Mannose-Binding Protein A, subunit A"/>
    <property type="match status" value="2"/>
</dbReference>
<dbReference type="GO" id="GO:0030246">
    <property type="term" value="F:carbohydrate binding"/>
    <property type="evidence" value="ECO:0007669"/>
    <property type="project" value="UniProtKB-KW"/>
</dbReference>
<keyword evidence="6" id="KW-1133">Transmembrane helix</keyword>
<keyword evidence="3" id="KW-0430">Lectin</keyword>
<gene>
    <name evidence="8" type="ORF">NXF25_013504</name>
</gene>
<accession>A0AAW1B958</accession>
<dbReference type="SMART" id="SM00034">
    <property type="entry name" value="CLECT"/>
    <property type="match status" value="2"/>
</dbReference>
<protein>
    <submittedName>
        <fullName evidence="8">C-type lectin domain family 17 member A-like</fullName>
    </submittedName>
</protein>
<dbReference type="AlphaFoldDB" id="A0AAW1B958"/>
<evidence type="ECO:0000313" key="8">
    <source>
        <dbReference type="EMBL" id="KAK9398535.1"/>
    </source>
</evidence>
<feature type="transmembrane region" description="Helical" evidence="6">
    <location>
        <begin position="12"/>
        <end position="31"/>
    </location>
</feature>
<dbReference type="GO" id="GO:0005576">
    <property type="term" value="C:extracellular region"/>
    <property type="evidence" value="ECO:0007669"/>
    <property type="project" value="UniProtKB-SubCell"/>
</dbReference>
<feature type="compositionally biased region" description="Low complexity" evidence="5">
    <location>
        <begin position="237"/>
        <end position="246"/>
    </location>
</feature>
<comment type="caution">
    <text evidence="8">The sequence shown here is derived from an EMBL/GenBank/DDBJ whole genome shotgun (WGS) entry which is preliminary data.</text>
</comment>
<evidence type="ECO:0000259" key="7">
    <source>
        <dbReference type="PROSITE" id="PS50041"/>
    </source>
</evidence>
<comment type="subcellular location">
    <subcellularLocation>
        <location evidence="1">Secreted</location>
    </subcellularLocation>
</comment>
<dbReference type="PANTHER" id="PTHR46746:SF9">
    <property type="entry name" value="CD209 ANTIGEN-LIKE PROTEIN C-LIKE"/>
    <property type="match status" value="1"/>
</dbReference>
<feature type="region of interest" description="Disordered" evidence="5">
    <location>
        <begin position="231"/>
        <end position="252"/>
    </location>
</feature>
<feature type="domain" description="C-type lectin" evidence="7">
    <location>
        <begin position="363"/>
        <end position="459"/>
    </location>
</feature>
<keyword evidence="4" id="KW-1015">Disulfide bond</keyword>
<organism evidence="8 9">
    <name type="scientific">Crotalus adamanteus</name>
    <name type="common">Eastern diamondback rattlesnake</name>
    <dbReference type="NCBI Taxonomy" id="8729"/>
    <lineage>
        <taxon>Eukaryota</taxon>
        <taxon>Metazoa</taxon>
        <taxon>Chordata</taxon>
        <taxon>Craniata</taxon>
        <taxon>Vertebrata</taxon>
        <taxon>Euteleostomi</taxon>
        <taxon>Lepidosauria</taxon>
        <taxon>Squamata</taxon>
        <taxon>Bifurcata</taxon>
        <taxon>Unidentata</taxon>
        <taxon>Episquamata</taxon>
        <taxon>Toxicofera</taxon>
        <taxon>Serpentes</taxon>
        <taxon>Colubroidea</taxon>
        <taxon>Viperidae</taxon>
        <taxon>Crotalinae</taxon>
        <taxon>Crotalus</taxon>
    </lineage>
</organism>
<dbReference type="Proteomes" id="UP001474421">
    <property type="component" value="Unassembled WGS sequence"/>
</dbReference>
<evidence type="ECO:0000256" key="3">
    <source>
        <dbReference type="ARBA" id="ARBA00022734"/>
    </source>
</evidence>
<dbReference type="InterPro" id="IPR001304">
    <property type="entry name" value="C-type_lectin-like"/>
</dbReference>
<feature type="domain" description="C-type lectin" evidence="7">
    <location>
        <begin position="155"/>
        <end position="236"/>
    </location>
</feature>
<evidence type="ECO:0000256" key="5">
    <source>
        <dbReference type="SAM" id="MobiDB-lite"/>
    </source>
</evidence>
<evidence type="ECO:0000313" key="9">
    <source>
        <dbReference type="Proteomes" id="UP001474421"/>
    </source>
</evidence>
<evidence type="ECO:0000256" key="1">
    <source>
        <dbReference type="ARBA" id="ARBA00004613"/>
    </source>
</evidence>
<keyword evidence="6" id="KW-0472">Membrane</keyword>
<name>A0AAW1B958_CROAD</name>
<proteinExistence type="predicted"/>
<dbReference type="PANTHER" id="PTHR46746">
    <property type="entry name" value="KILLER CELL LECTIN-LIKE RECEPTOR SUBFAMILY F MEMBER 2"/>
    <property type="match status" value="1"/>
</dbReference>
<dbReference type="InterPro" id="IPR016187">
    <property type="entry name" value="CTDL_fold"/>
</dbReference>
<dbReference type="PROSITE" id="PS50041">
    <property type="entry name" value="C_TYPE_LECTIN_2"/>
    <property type="match status" value="2"/>
</dbReference>
<sequence length="474" mass="55094">MAPKPPAGKAPAKGPAVILEVGIMSIIYGHHHRVKGRLDISSKGTPTKIEECLAGYNCATLGILMLFCLFLYTVWYISLCAEEKAKRDPLRQAVAQIRQYMISRNAEYGALNDTEVLLEAEKVARQLVPWAQKINELQTEIAELHYKLNHDWTAYKGHLYLFNYASLSFEGTVELCNKSKAYLTDVTDDTEQRFLEESIKMKHGHYWIGLSYINREWKWVALETKPQKEYWREGHPGKTPAKGPAGPEKPPRTPSKLELCLASYNCATLGVLMLFSLSLYTLWYISLCAVEKAKREPLRNAVAQIRKFMISRNAEYDVLNDTDLIVEAEKVARQLIPWSQKIQEIRIEIADLHHKLNHNWQAHNGHLYLFSYEKLNFQDTIKLCNKSQASIADVQDDDEEKFLEHATKHKYGSYWIGLYYINRTWRWVMPDSLPQKTYWMEDEPYRHGRPKCTRLQRNRLLGLEIRHALMEEDF</sequence>